<dbReference type="InterPro" id="IPR036264">
    <property type="entry name" value="Bact_exopeptidase_dim_dom"/>
</dbReference>
<evidence type="ECO:0000313" key="3">
    <source>
        <dbReference type="EMBL" id="MBS0123079.1"/>
    </source>
</evidence>
<dbReference type="PANTHER" id="PTHR11014">
    <property type="entry name" value="PEPTIDASE M20 FAMILY MEMBER"/>
    <property type="match status" value="1"/>
</dbReference>
<keyword evidence="4" id="KW-1185">Reference proteome</keyword>
<dbReference type="PIRSF" id="PIRSF005962">
    <property type="entry name" value="Pept_M20D_amidohydro"/>
    <property type="match status" value="1"/>
</dbReference>
<name>A0A8J8B6W8_9RHOB</name>
<dbReference type="GO" id="GO:0046872">
    <property type="term" value="F:metal ion binding"/>
    <property type="evidence" value="ECO:0007669"/>
    <property type="project" value="UniProtKB-KW"/>
</dbReference>
<sequence length="381" mass="39539">MTAQLDLTALRRDLHRLPEVSGDEARTATRIAALLRDCGADAVLTGLGGHGVAGVFHGRAPGPRVLFRAELDALPIVETGAAPWRSTVAGKAHLCGHDGHMTFLAGLALRLANRPARGEVVLMFQPAEETGQGAAAVTADPRYAEIRPDFAFAIHNMPGLALGSIALHAGPMTCASRGMAVTLTGRTAHASEPEKGVSPDLALTELIPAMKALSLGVVTDPEFRLATVTHARLGEPVFGIAPGEAHLFVTLRAARDDAMAALVEAAGELVGDAAAGHGMIARIDWHDIFVACHNTPAATDIVRRAAEQAGLETAGMTLPMRPSEDFGGFGGDGVDLAMIFLGAGQDCPPLHAPDYDFPDALIGPGVALFGAILDRLLTDPA</sequence>
<dbReference type="EMBL" id="JAGTUU010000001">
    <property type="protein sequence ID" value="MBS0123079.1"/>
    <property type="molecule type" value="Genomic_DNA"/>
</dbReference>
<gene>
    <name evidence="3" type="ORF">KB874_02940</name>
</gene>
<keyword evidence="1" id="KW-0378">Hydrolase</keyword>
<dbReference type="InterPro" id="IPR002933">
    <property type="entry name" value="Peptidase_M20"/>
</dbReference>
<organism evidence="3 4">
    <name type="scientific">Thetidibacter halocola</name>
    <dbReference type="NCBI Taxonomy" id="2827239"/>
    <lineage>
        <taxon>Bacteria</taxon>
        <taxon>Pseudomonadati</taxon>
        <taxon>Pseudomonadota</taxon>
        <taxon>Alphaproteobacteria</taxon>
        <taxon>Rhodobacterales</taxon>
        <taxon>Roseobacteraceae</taxon>
        <taxon>Thetidibacter</taxon>
    </lineage>
</organism>
<keyword evidence="2" id="KW-0479">Metal-binding</keyword>
<dbReference type="Proteomes" id="UP000681356">
    <property type="component" value="Unassembled WGS sequence"/>
</dbReference>
<dbReference type="PANTHER" id="PTHR11014:SF169">
    <property type="entry name" value="CLAN MH, FAMILY M20, PEPTIDASE T-LIKE METALLOPEPTIDASE"/>
    <property type="match status" value="1"/>
</dbReference>
<comment type="caution">
    <text evidence="3">The sequence shown here is derived from an EMBL/GenBank/DDBJ whole genome shotgun (WGS) entry which is preliminary data.</text>
</comment>
<feature type="binding site" evidence="2">
    <location>
        <position position="129"/>
    </location>
    <ligand>
        <name>Mn(2+)</name>
        <dbReference type="ChEBI" id="CHEBI:29035"/>
        <label>2</label>
    </ligand>
</feature>
<feature type="binding site" evidence="2">
    <location>
        <position position="97"/>
    </location>
    <ligand>
        <name>Mn(2+)</name>
        <dbReference type="ChEBI" id="CHEBI:29035"/>
        <label>2</label>
    </ligand>
</feature>
<comment type="cofactor">
    <cofactor evidence="2">
        <name>Mn(2+)</name>
        <dbReference type="ChEBI" id="CHEBI:29035"/>
    </cofactor>
    <text evidence="2">The Mn(2+) ion enhances activity.</text>
</comment>
<dbReference type="SUPFAM" id="SSF53187">
    <property type="entry name" value="Zn-dependent exopeptidases"/>
    <property type="match status" value="1"/>
</dbReference>
<dbReference type="NCBIfam" id="TIGR01891">
    <property type="entry name" value="amidohydrolases"/>
    <property type="match status" value="1"/>
</dbReference>
<dbReference type="GO" id="GO:0016787">
    <property type="term" value="F:hydrolase activity"/>
    <property type="evidence" value="ECO:0007669"/>
    <property type="project" value="InterPro"/>
</dbReference>
<evidence type="ECO:0000256" key="1">
    <source>
        <dbReference type="ARBA" id="ARBA00022801"/>
    </source>
</evidence>
<feature type="binding site" evidence="2">
    <location>
        <position position="155"/>
    </location>
    <ligand>
        <name>Mn(2+)</name>
        <dbReference type="ChEBI" id="CHEBI:29035"/>
        <label>2</label>
    </ligand>
</feature>
<feature type="binding site" evidence="2">
    <location>
        <position position="95"/>
    </location>
    <ligand>
        <name>Mn(2+)</name>
        <dbReference type="ChEBI" id="CHEBI:29035"/>
        <label>2</label>
    </ligand>
</feature>
<evidence type="ECO:0000256" key="2">
    <source>
        <dbReference type="PIRSR" id="PIRSR005962-1"/>
    </source>
</evidence>
<dbReference type="Gene3D" id="3.40.630.10">
    <property type="entry name" value="Zn peptidases"/>
    <property type="match status" value="1"/>
</dbReference>
<dbReference type="Gene3D" id="3.30.70.360">
    <property type="match status" value="1"/>
</dbReference>
<dbReference type="AlphaFoldDB" id="A0A8J8B6W8"/>
<dbReference type="SUPFAM" id="SSF55031">
    <property type="entry name" value="Bacterial exopeptidase dimerisation domain"/>
    <property type="match status" value="1"/>
</dbReference>
<dbReference type="RefSeq" id="WP_212535039.1">
    <property type="nucleotide sequence ID" value="NZ_JAGTUU010000001.1"/>
</dbReference>
<evidence type="ECO:0000313" key="4">
    <source>
        <dbReference type="Proteomes" id="UP000681356"/>
    </source>
</evidence>
<accession>A0A8J8B6W8</accession>
<keyword evidence="2" id="KW-0464">Manganese</keyword>
<dbReference type="InterPro" id="IPR017439">
    <property type="entry name" value="Amidohydrolase"/>
</dbReference>
<reference evidence="3" key="1">
    <citation type="submission" date="2021-04" db="EMBL/GenBank/DDBJ databases">
        <authorList>
            <person name="Yoon J."/>
        </authorList>
    </citation>
    <scope>NUCLEOTIDE SEQUENCE</scope>
    <source>
        <strain evidence="3">KMU-90</strain>
    </source>
</reference>
<feature type="binding site" evidence="2">
    <location>
        <position position="351"/>
    </location>
    <ligand>
        <name>Mn(2+)</name>
        <dbReference type="ChEBI" id="CHEBI:29035"/>
        <label>2</label>
    </ligand>
</feature>
<dbReference type="Pfam" id="PF01546">
    <property type="entry name" value="Peptidase_M20"/>
    <property type="match status" value="1"/>
</dbReference>
<protein>
    <submittedName>
        <fullName evidence="3">Amidohydrolase</fullName>
    </submittedName>
</protein>
<proteinExistence type="predicted"/>